<sequence>MRDPDGASVDPFDPDGTLSCDTPGDSTLWADPPAYRPGGLLNLGFSDAVPDYQRVKAGEAAADSLPVDAPALVAFAYFFGPRAGDILRLEITGPAGQVIADEIKLSKTQAKAFRAIGKRRSSAPWPAGRYTGTAVLLRDGVPVDRMTAEISLR</sequence>
<gene>
    <name evidence="2" type="ORF">ACFQFQ_05155</name>
</gene>
<feature type="region of interest" description="Disordered" evidence="1">
    <location>
        <begin position="1"/>
        <end position="31"/>
    </location>
</feature>
<name>A0ABW2B1B6_9RHOB</name>
<evidence type="ECO:0000256" key="1">
    <source>
        <dbReference type="SAM" id="MobiDB-lite"/>
    </source>
</evidence>
<evidence type="ECO:0000313" key="3">
    <source>
        <dbReference type="Proteomes" id="UP001596353"/>
    </source>
</evidence>
<organism evidence="2 3">
    <name type="scientific">Sulfitobacter porphyrae</name>
    <dbReference type="NCBI Taxonomy" id="1246864"/>
    <lineage>
        <taxon>Bacteria</taxon>
        <taxon>Pseudomonadati</taxon>
        <taxon>Pseudomonadota</taxon>
        <taxon>Alphaproteobacteria</taxon>
        <taxon>Rhodobacterales</taxon>
        <taxon>Roseobacteraceae</taxon>
        <taxon>Sulfitobacter</taxon>
    </lineage>
</organism>
<proteinExistence type="predicted"/>
<dbReference type="Proteomes" id="UP001596353">
    <property type="component" value="Unassembled WGS sequence"/>
</dbReference>
<comment type="caution">
    <text evidence="2">The sequence shown here is derived from an EMBL/GenBank/DDBJ whole genome shotgun (WGS) entry which is preliminary data.</text>
</comment>
<dbReference type="EMBL" id="JBHSWG010000001">
    <property type="protein sequence ID" value="MFC6759031.1"/>
    <property type="molecule type" value="Genomic_DNA"/>
</dbReference>
<protein>
    <submittedName>
        <fullName evidence="2">Uncharacterized protein</fullName>
    </submittedName>
</protein>
<reference evidence="3" key="1">
    <citation type="journal article" date="2019" name="Int. J. Syst. Evol. Microbiol.">
        <title>The Global Catalogue of Microorganisms (GCM) 10K type strain sequencing project: providing services to taxonomists for standard genome sequencing and annotation.</title>
        <authorList>
            <consortium name="The Broad Institute Genomics Platform"/>
            <consortium name="The Broad Institute Genome Sequencing Center for Infectious Disease"/>
            <person name="Wu L."/>
            <person name="Ma J."/>
        </authorList>
    </citation>
    <scope>NUCLEOTIDE SEQUENCE [LARGE SCALE GENOMIC DNA]</scope>
    <source>
        <strain evidence="3">CCUG 66188</strain>
    </source>
</reference>
<evidence type="ECO:0000313" key="2">
    <source>
        <dbReference type="EMBL" id="MFC6759031.1"/>
    </source>
</evidence>
<accession>A0ABW2B1B6</accession>
<keyword evidence="3" id="KW-1185">Reference proteome</keyword>